<dbReference type="PANTHER" id="PTHR10353:SF209">
    <property type="entry name" value="GALACTOLIPID GALACTOSYLTRANSFERASE SFR2, CHLOROPLASTIC"/>
    <property type="match status" value="1"/>
</dbReference>
<evidence type="ECO:0000256" key="4">
    <source>
        <dbReference type="PROSITE-ProRule" id="PRU10055"/>
    </source>
</evidence>
<reference evidence="6 7" key="1">
    <citation type="journal article" date="2024" name="G3 (Bethesda)">
        <title>Genome assembly of Hibiscus sabdariffa L. provides insights into metabolisms of medicinal natural products.</title>
        <authorList>
            <person name="Kim T."/>
        </authorList>
    </citation>
    <scope>NUCLEOTIDE SEQUENCE [LARGE SCALE GENOMIC DNA]</scope>
    <source>
        <strain evidence="6">TK-2024</strain>
        <tissue evidence="6">Old leaves</tissue>
    </source>
</reference>
<dbReference type="Pfam" id="PF00232">
    <property type="entry name" value="Glyco_hydro_1"/>
    <property type="match status" value="2"/>
</dbReference>
<evidence type="ECO:0000313" key="7">
    <source>
        <dbReference type="Proteomes" id="UP001396334"/>
    </source>
</evidence>
<accession>A0ABR2QTC7</accession>
<keyword evidence="7" id="KW-1185">Reference proteome</keyword>
<dbReference type="PANTHER" id="PTHR10353">
    <property type="entry name" value="GLYCOSYL HYDROLASE"/>
    <property type="match status" value="1"/>
</dbReference>
<dbReference type="InterPro" id="IPR018120">
    <property type="entry name" value="Glyco_hydro_1_AS"/>
</dbReference>
<dbReference type="PRINTS" id="PR00131">
    <property type="entry name" value="GLHYDRLASE1"/>
</dbReference>
<evidence type="ECO:0000256" key="5">
    <source>
        <dbReference type="RuleBase" id="RU003690"/>
    </source>
</evidence>
<evidence type="ECO:0000313" key="6">
    <source>
        <dbReference type="EMBL" id="KAK9003889.1"/>
    </source>
</evidence>
<dbReference type="InterPro" id="IPR001360">
    <property type="entry name" value="Glyco_hydro_1"/>
</dbReference>
<dbReference type="InterPro" id="IPR017853">
    <property type="entry name" value="GH"/>
</dbReference>
<keyword evidence="3" id="KW-0326">Glycosidase</keyword>
<comment type="caution">
    <text evidence="6">The sequence shown here is derived from an EMBL/GenBank/DDBJ whole genome shotgun (WGS) entry which is preliminary data.</text>
</comment>
<dbReference type="SUPFAM" id="SSF51445">
    <property type="entry name" value="(Trans)glycosidases"/>
    <property type="match status" value="1"/>
</dbReference>
<protein>
    <recommendedName>
        <fullName evidence="8">Beta-glucosidase-like SFR2, chloroplastic</fullName>
    </recommendedName>
</protein>
<evidence type="ECO:0000256" key="1">
    <source>
        <dbReference type="ARBA" id="ARBA00010838"/>
    </source>
</evidence>
<dbReference type="Gene3D" id="3.20.20.80">
    <property type="entry name" value="Glycosidases"/>
    <property type="match status" value="1"/>
</dbReference>
<organism evidence="6 7">
    <name type="scientific">Hibiscus sabdariffa</name>
    <name type="common">roselle</name>
    <dbReference type="NCBI Taxonomy" id="183260"/>
    <lineage>
        <taxon>Eukaryota</taxon>
        <taxon>Viridiplantae</taxon>
        <taxon>Streptophyta</taxon>
        <taxon>Embryophyta</taxon>
        <taxon>Tracheophyta</taxon>
        <taxon>Spermatophyta</taxon>
        <taxon>Magnoliopsida</taxon>
        <taxon>eudicotyledons</taxon>
        <taxon>Gunneridae</taxon>
        <taxon>Pentapetalae</taxon>
        <taxon>rosids</taxon>
        <taxon>malvids</taxon>
        <taxon>Malvales</taxon>
        <taxon>Malvaceae</taxon>
        <taxon>Malvoideae</taxon>
        <taxon>Hibiscus</taxon>
    </lineage>
</organism>
<comment type="similarity">
    <text evidence="1 5">Belongs to the glycosyl hydrolase 1 family.</text>
</comment>
<evidence type="ECO:0008006" key="8">
    <source>
        <dbReference type="Google" id="ProtNLM"/>
    </source>
</evidence>
<proteinExistence type="inferred from homology"/>
<evidence type="ECO:0000256" key="3">
    <source>
        <dbReference type="ARBA" id="ARBA00023295"/>
    </source>
</evidence>
<feature type="active site" description="Nucleophile" evidence="4">
    <location>
        <position position="460"/>
    </location>
</feature>
<sequence length="718" mass="81033">MALMALFLSATKLAGLIMTVSIAANAFSFSRYRKRNLRRFDSPIDESSDYLADFNINGEEENGFFFGLATAPAHVEDRLNDAWLQFAEENPCHKSETSDDPVEADAVMGVAADGGSHRAQLARKESGMKKKPLKVAMEAMIRGLHKFAEDEIEEGKETASVEECHHNVAAWHNVPHPEERLKFWSDPDTELKLAKDTGISIFRMGIDWSRIMPQEPVNGIRDAVNYAALERYKWIISRVRSNGMKVMLTLFHHSLPPWAGDYGGWKLEKTVDYFIEFTKLVVNSVSDMVDYWVTFNEPHVFCMLTYCAGAWPGGHPDLLEVATSALPTGVFRQAMHWMAIAHSKAYDYIHDQSSTSSKTVVGVAHNVSFTRPYGLFDVAAVTLANSLTLFPYVDSICDKLDFIGINYYGQEVISGAGLKLVETDEYSESGRGVYPDGLFRLLLEFHERYKHLKVPFVITENGVADETDIIRRPYLLEHLLAVYAAMLKGVPVLGYLFWTISDNWEWADGYGPKFGLVAVDRANGLARIPRPSYHLFSKVVTTGKITREDRDRAWNELQKAAKEKQTRPFYREVNNQGLMYAGGLDEPTQRPFVERDWRFGHYEMEGLQDPLSRLSRYLLQPFSLKKKRKYKKVDSELQGKKIGEKRSRKGGGISCDMENRMDLVGGFAPISPLQTTTPSITSCINRSLTLDFPTNDNILLSTSNKSPIVYLDASKSVV</sequence>
<name>A0ABR2QTC7_9ROSI</name>
<evidence type="ECO:0000256" key="2">
    <source>
        <dbReference type="ARBA" id="ARBA00022801"/>
    </source>
</evidence>
<dbReference type="PROSITE" id="PS00572">
    <property type="entry name" value="GLYCOSYL_HYDROL_F1_1"/>
    <property type="match status" value="1"/>
</dbReference>
<dbReference type="EMBL" id="JBBPBN010000032">
    <property type="protein sequence ID" value="KAK9003889.1"/>
    <property type="molecule type" value="Genomic_DNA"/>
</dbReference>
<gene>
    <name evidence="6" type="ORF">V6N11_018784</name>
</gene>
<keyword evidence="2" id="KW-0378">Hydrolase</keyword>
<dbReference type="Proteomes" id="UP001396334">
    <property type="component" value="Unassembled WGS sequence"/>
</dbReference>